<keyword evidence="2" id="KW-0805">Transcription regulation</keyword>
<dbReference type="GO" id="GO:0003700">
    <property type="term" value="F:DNA-binding transcription factor activity"/>
    <property type="evidence" value="ECO:0007669"/>
    <property type="project" value="InterPro"/>
</dbReference>
<dbReference type="Proteomes" id="UP000430692">
    <property type="component" value="Unassembled WGS sequence"/>
</dbReference>
<dbReference type="Gene3D" id="1.10.10.10">
    <property type="entry name" value="Winged helix-like DNA-binding domain superfamily/Winged helix DNA-binding domain"/>
    <property type="match status" value="1"/>
</dbReference>
<dbReference type="GO" id="GO:0005829">
    <property type="term" value="C:cytosol"/>
    <property type="evidence" value="ECO:0007669"/>
    <property type="project" value="TreeGrafter"/>
</dbReference>
<comment type="caution">
    <text evidence="6">The sequence shown here is derived from an EMBL/GenBank/DDBJ whole genome shotgun (WGS) entry which is preliminary data.</text>
</comment>
<dbReference type="Pfam" id="PF00126">
    <property type="entry name" value="HTH_1"/>
    <property type="match status" value="1"/>
</dbReference>
<dbReference type="InterPro" id="IPR036390">
    <property type="entry name" value="WH_DNA-bd_sf"/>
</dbReference>
<dbReference type="RefSeq" id="WP_160803111.1">
    <property type="nucleotide sequence ID" value="NZ_WUUL01000018.1"/>
</dbReference>
<gene>
    <name evidence="6" type="ORF">GSM42_18935</name>
</gene>
<dbReference type="InterPro" id="IPR050950">
    <property type="entry name" value="HTH-type_LysR_regulators"/>
</dbReference>
<keyword evidence="3" id="KW-0238">DNA-binding</keyword>
<dbReference type="PANTHER" id="PTHR30419:SF28">
    <property type="entry name" value="HTH-TYPE TRANSCRIPTIONAL REGULATOR BSDA"/>
    <property type="match status" value="1"/>
</dbReference>
<dbReference type="Gene3D" id="3.40.190.290">
    <property type="match status" value="1"/>
</dbReference>
<evidence type="ECO:0000313" key="6">
    <source>
        <dbReference type="EMBL" id="MXQ55761.1"/>
    </source>
</evidence>
<evidence type="ECO:0000256" key="2">
    <source>
        <dbReference type="ARBA" id="ARBA00023015"/>
    </source>
</evidence>
<feature type="domain" description="HTH lysR-type" evidence="5">
    <location>
        <begin position="1"/>
        <end position="58"/>
    </location>
</feature>
<name>A0A6I4VYD5_9BACL</name>
<organism evidence="6 7">
    <name type="scientific">Shimazuella alba</name>
    <dbReference type="NCBI Taxonomy" id="2690964"/>
    <lineage>
        <taxon>Bacteria</taxon>
        <taxon>Bacillati</taxon>
        <taxon>Bacillota</taxon>
        <taxon>Bacilli</taxon>
        <taxon>Bacillales</taxon>
        <taxon>Thermoactinomycetaceae</taxon>
        <taxon>Shimazuella</taxon>
    </lineage>
</organism>
<reference evidence="6 7" key="1">
    <citation type="submission" date="2019-12" db="EMBL/GenBank/DDBJ databases">
        <title>Whole-genome analyses of novel actinobacteria.</title>
        <authorList>
            <person name="Sahin N."/>
            <person name="Saygin H."/>
        </authorList>
    </citation>
    <scope>NUCLEOTIDE SEQUENCE [LARGE SCALE GENOMIC DNA]</scope>
    <source>
        <strain evidence="6 7">KC615</strain>
    </source>
</reference>
<keyword evidence="7" id="KW-1185">Reference proteome</keyword>
<dbReference type="FunFam" id="1.10.10.10:FF:000001">
    <property type="entry name" value="LysR family transcriptional regulator"/>
    <property type="match status" value="1"/>
</dbReference>
<comment type="similarity">
    <text evidence="1">Belongs to the LysR transcriptional regulatory family.</text>
</comment>
<dbReference type="SUPFAM" id="SSF53850">
    <property type="entry name" value="Periplasmic binding protein-like II"/>
    <property type="match status" value="1"/>
</dbReference>
<dbReference type="Pfam" id="PF03466">
    <property type="entry name" value="LysR_substrate"/>
    <property type="match status" value="1"/>
</dbReference>
<proteinExistence type="inferred from homology"/>
<evidence type="ECO:0000256" key="3">
    <source>
        <dbReference type="ARBA" id="ARBA00023125"/>
    </source>
</evidence>
<dbReference type="EMBL" id="WUUL01000018">
    <property type="protein sequence ID" value="MXQ55761.1"/>
    <property type="molecule type" value="Genomic_DNA"/>
</dbReference>
<sequence length="294" mass="33210">MELLQLHYFRTVAQLEHMTKAAEELHIAQPALSQSISRLEKDLGVPLFDRKGRQIKLNSYGKIFLQKAETALKVLEEGQRELSDRAGMEYTSIYIVASAIDRLSGALKKFLSMHPKINFRITQASMDNMAQLIEDPEVDFCFTAVPIVRPGVFTIPVLKEEIFLGVPPGHRFANRSKISLSEAANEPFINYRKGYPFRIMNDTLCYEAGFSPNVVCEADDPGSIASLVRAGLGVAFVGSCKIDDDLTKLRINEPACHRIYELVWLKDRYLSLAARNFRDFLVAYFLELQTGVKK</sequence>
<dbReference type="InterPro" id="IPR000847">
    <property type="entry name" value="LysR_HTH_N"/>
</dbReference>
<keyword evidence="4" id="KW-0804">Transcription</keyword>
<accession>A0A6I4VYD5</accession>
<dbReference type="PROSITE" id="PS50931">
    <property type="entry name" value="HTH_LYSR"/>
    <property type="match status" value="1"/>
</dbReference>
<dbReference type="AlphaFoldDB" id="A0A6I4VYD5"/>
<dbReference type="PANTHER" id="PTHR30419">
    <property type="entry name" value="HTH-TYPE TRANSCRIPTIONAL REGULATOR YBHD"/>
    <property type="match status" value="1"/>
</dbReference>
<dbReference type="InterPro" id="IPR036388">
    <property type="entry name" value="WH-like_DNA-bd_sf"/>
</dbReference>
<evidence type="ECO:0000256" key="4">
    <source>
        <dbReference type="ARBA" id="ARBA00023163"/>
    </source>
</evidence>
<evidence type="ECO:0000256" key="1">
    <source>
        <dbReference type="ARBA" id="ARBA00009437"/>
    </source>
</evidence>
<evidence type="ECO:0000259" key="5">
    <source>
        <dbReference type="PROSITE" id="PS50931"/>
    </source>
</evidence>
<dbReference type="PRINTS" id="PR00039">
    <property type="entry name" value="HTHLYSR"/>
</dbReference>
<evidence type="ECO:0000313" key="7">
    <source>
        <dbReference type="Proteomes" id="UP000430692"/>
    </source>
</evidence>
<dbReference type="CDD" id="cd05466">
    <property type="entry name" value="PBP2_LTTR_substrate"/>
    <property type="match status" value="1"/>
</dbReference>
<dbReference type="GO" id="GO:0003677">
    <property type="term" value="F:DNA binding"/>
    <property type="evidence" value="ECO:0007669"/>
    <property type="project" value="UniProtKB-KW"/>
</dbReference>
<dbReference type="InterPro" id="IPR005119">
    <property type="entry name" value="LysR_subst-bd"/>
</dbReference>
<protein>
    <submittedName>
        <fullName evidence="6">LysR family transcriptional regulator</fullName>
    </submittedName>
</protein>
<dbReference type="SUPFAM" id="SSF46785">
    <property type="entry name" value="Winged helix' DNA-binding domain"/>
    <property type="match status" value="1"/>
</dbReference>